<evidence type="ECO:0000256" key="7">
    <source>
        <dbReference type="SAM" id="Phobius"/>
    </source>
</evidence>
<dbReference type="Pfam" id="PF07690">
    <property type="entry name" value="MFS_1"/>
    <property type="match status" value="1"/>
</dbReference>
<reference evidence="10" key="1">
    <citation type="journal article" date="2019" name="Int. J. Syst. Evol. Microbiol.">
        <title>The Global Catalogue of Microorganisms (GCM) 10K type strain sequencing project: providing services to taxonomists for standard genome sequencing and annotation.</title>
        <authorList>
            <consortium name="The Broad Institute Genomics Platform"/>
            <consortium name="The Broad Institute Genome Sequencing Center for Infectious Disease"/>
            <person name="Wu L."/>
            <person name="Ma J."/>
        </authorList>
    </citation>
    <scope>NUCLEOTIDE SEQUENCE [LARGE SCALE GENOMIC DNA]</scope>
    <source>
        <strain evidence="10">JCM 16902</strain>
    </source>
</reference>
<dbReference type="InterPro" id="IPR036259">
    <property type="entry name" value="MFS_trans_sf"/>
</dbReference>
<feature type="transmembrane region" description="Helical" evidence="7">
    <location>
        <begin position="370"/>
        <end position="394"/>
    </location>
</feature>
<feature type="transmembrane region" description="Helical" evidence="7">
    <location>
        <begin position="150"/>
        <end position="172"/>
    </location>
</feature>
<dbReference type="PANTHER" id="PTHR42718">
    <property type="entry name" value="MAJOR FACILITATOR SUPERFAMILY MULTIDRUG TRANSPORTER MFSC"/>
    <property type="match status" value="1"/>
</dbReference>
<evidence type="ECO:0000313" key="9">
    <source>
        <dbReference type="EMBL" id="GAA3605085.1"/>
    </source>
</evidence>
<evidence type="ECO:0000256" key="2">
    <source>
        <dbReference type="ARBA" id="ARBA00022448"/>
    </source>
</evidence>
<feature type="domain" description="Major facilitator superfamily (MFS) profile" evidence="8">
    <location>
        <begin position="26"/>
        <end position="468"/>
    </location>
</feature>
<evidence type="ECO:0000256" key="3">
    <source>
        <dbReference type="ARBA" id="ARBA00022475"/>
    </source>
</evidence>
<dbReference type="Gene3D" id="1.20.1250.20">
    <property type="entry name" value="MFS general substrate transporter like domains"/>
    <property type="match status" value="1"/>
</dbReference>
<keyword evidence="10" id="KW-1185">Reference proteome</keyword>
<dbReference type="PANTHER" id="PTHR42718:SF46">
    <property type="entry name" value="BLR6921 PROTEIN"/>
    <property type="match status" value="1"/>
</dbReference>
<dbReference type="SUPFAM" id="SSF103473">
    <property type="entry name" value="MFS general substrate transporter"/>
    <property type="match status" value="1"/>
</dbReference>
<feature type="transmembrane region" description="Helical" evidence="7">
    <location>
        <begin position="415"/>
        <end position="433"/>
    </location>
</feature>
<feature type="transmembrane region" description="Helical" evidence="7">
    <location>
        <begin position="25"/>
        <end position="48"/>
    </location>
</feature>
<dbReference type="NCBIfam" id="TIGR00711">
    <property type="entry name" value="efflux_EmrB"/>
    <property type="match status" value="1"/>
</dbReference>
<sequence>MSKMVDVDEARAVGSGSVTDRRLTLISAVLALGAFVTLLDTTIVNIALDHLRLTFGASVSQAQWVSTGYLLAFVSVIPLSGWLSERFGARNAWLLAIGVFLAGSLLCGLAGSLDQLVVARVLQGIGGGMVMPVTMSIATRAAGPKRLGRATAVVALPGLLGPMLGNVLGGAIVESLSWHWLFFVNVPVGLVALVVGPRLLPAEPGHRGHRFDLPGFLLLTPGVVAVALGISQATGDEGFAANSAWGPLVAGVALLAAFTASSLRAPGTALVDVRLFARPSFGIGSVITFAGGFSTYALSFLLPLYYQQVRGESVMHTGVLLITQGLGTIFFVLVVRVPAQRLDGRVVVAGGVLLTALGAVPFALAASTPWLLAAQFAQGLGFAATTFPVMELAFSNLNHAEIPRGSAAFSVVQRVGAPFGVAVVAVILQRLLNDATAPTDAFATTFRWIVGLSAVPLVLSFFIPSGRDGEPEPVVSPPAAR</sequence>
<feature type="transmembrane region" description="Helical" evidence="7">
    <location>
        <begin position="445"/>
        <end position="463"/>
    </location>
</feature>
<comment type="caution">
    <text evidence="9">The sequence shown here is derived from an EMBL/GenBank/DDBJ whole genome shotgun (WGS) entry which is preliminary data.</text>
</comment>
<feature type="transmembrane region" description="Helical" evidence="7">
    <location>
        <begin position="346"/>
        <end position="364"/>
    </location>
</feature>
<gene>
    <name evidence="9" type="ORF">GCM10022223_21020</name>
</gene>
<evidence type="ECO:0000256" key="6">
    <source>
        <dbReference type="ARBA" id="ARBA00023136"/>
    </source>
</evidence>
<feature type="transmembrane region" description="Helical" evidence="7">
    <location>
        <begin position="178"/>
        <end position="201"/>
    </location>
</feature>
<protein>
    <submittedName>
        <fullName evidence="9">DHA2 family efflux MFS transporter permease subunit</fullName>
    </submittedName>
</protein>
<keyword evidence="5 7" id="KW-1133">Transmembrane helix</keyword>
<dbReference type="InterPro" id="IPR004638">
    <property type="entry name" value="EmrB-like"/>
</dbReference>
<dbReference type="Proteomes" id="UP001501074">
    <property type="component" value="Unassembled WGS sequence"/>
</dbReference>
<keyword evidence="3" id="KW-1003">Cell membrane</keyword>
<evidence type="ECO:0000256" key="4">
    <source>
        <dbReference type="ARBA" id="ARBA00022692"/>
    </source>
</evidence>
<evidence type="ECO:0000259" key="8">
    <source>
        <dbReference type="PROSITE" id="PS50850"/>
    </source>
</evidence>
<organism evidence="9 10">
    <name type="scientific">Kineosporia mesophila</name>
    <dbReference type="NCBI Taxonomy" id="566012"/>
    <lineage>
        <taxon>Bacteria</taxon>
        <taxon>Bacillati</taxon>
        <taxon>Actinomycetota</taxon>
        <taxon>Actinomycetes</taxon>
        <taxon>Kineosporiales</taxon>
        <taxon>Kineosporiaceae</taxon>
        <taxon>Kineosporia</taxon>
    </lineage>
</organism>
<comment type="subcellular location">
    <subcellularLocation>
        <location evidence="1">Cell membrane</location>
        <topology evidence="1">Multi-pass membrane protein</topology>
    </subcellularLocation>
</comment>
<evidence type="ECO:0000256" key="5">
    <source>
        <dbReference type="ARBA" id="ARBA00022989"/>
    </source>
</evidence>
<dbReference type="Gene3D" id="1.20.1720.10">
    <property type="entry name" value="Multidrug resistance protein D"/>
    <property type="match status" value="1"/>
</dbReference>
<dbReference type="RefSeq" id="WP_231483093.1">
    <property type="nucleotide sequence ID" value="NZ_BAAAZO010000003.1"/>
</dbReference>
<evidence type="ECO:0000313" key="10">
    <source>
        <dbReference type="Proteomes" id="UP001501074"/>
    </source>
</evidence>
<feature type="transmembrane region" description="Helical" evidence="7">
    <location>
        <begin position="92"/>
        <end position="111"/>
    </location>
</feature>
<proteinExistence type="predicted"/>
<feature type="transmembrane region" description="Helical" evidence="7">
    <location>
        <begin position="117"/>
        <end position="138"/>
    </location>
</feature>
<accession>A0ABP6ZF47</accession>
<feature type="transmembrane region" description="Helical" evidence="7">
    <location>
        <begin position="68"/>
        <end position="85"/>
    </location>
</feature>
<name>A0ABP6ZF47_9ACTN</name>
<feature type="transmembrane region" description="Helical" evidence="7">
    <location>
        <begin position="239"/>
        <end position="260"/>
    </location>
</feature>
<dbReference type="CDD" id="cd17503">
    <property type="entry name" value="MFS_LmrB_MDR_like"/>
    <property type="match status" value="1"/>
</dbReference>
<feature type="transmembrane region" description="Helical" evidence="7">
    <location>
        <begin position="281"/>
        <end position="302"/>
    </location>
</feature>
<dbReference type="InterPro" id="IPR020846">
    <property type="entry name" value="MFS_dom"/>
</dbReference>
<evidence type="ECO:0000256" key="1">
    <source>
        <dbReference type="ARBA" id="ARBA00004651"/>
    </source>
</evidence>
<keyword evidence="2" id="KW-0813">Transport</keyword>
<feature type="transmembrane region" description="Helical" evidence="7">
    <location>
        <begin position="314"/>
        <end position="334"/>
    </location>
</feature>
<feature type="transmembrane region" description="Helical" evidence="7">
    <location>
        <begin position="213"/>
        <end position="233"/>
    </location>
</feature>
<dbReference type="EMBL" id="BAAAZO010000003">
    <property type="protein sequence ID" value="GAA3605085.1"/>
    <property type="molecule type" value="Genomic_DNA"/>
</dbReference>
<dbReference type="InterPro" id="IPR011701">
    <property type="entry name" value="MFS"/>
</dbReference>
<dbReference type="PROSITE" id="PS50850">
    <property type="entry name" value="MFS"/>
    <property type="match status" value="1"/>
</dbReference>
<keyword evidence="6 7" id="KW-0472">Membrane</keyword>
<keyword evidence="4 7" id="KW-0812">Transmembrane</keyword>